<name>A0A9W6GI46_9FUSO</name>
<dbReference type="Gene3D" id="3.40.50.720">
    <property type="entry name" value="NAD(P)-binding Rossmann-like Domain"/>
    <property type="match status" value="1"/>
</dbReference>
<dbReference type="Pfam" id="PF10728">
    <property type="entry name" value="DUF2520"/>
    <property type="match status" value="1"/>
</dbReference>
<dbReference type="InterPro" id="IPR036291">
    <property type="entry name" value="NAD(P)-bd_dom_sf"/>
</dbReference>
<dbReference type="PANTHER" id="PTHR40459:SF1">
    <property type="entry name" value="CONSERVED HYPOTHETICAL ALANINE AND LEUCINE RICH PROTEIN"/>
    <property type="match status" value="1"/>
</dbReference>
<dbReference type="SUPFAM" id="SSF48179">
    <property type="entry name" value="6-phosphogluconate dehydrogenase C-terminal domain-like"/>
    <property type="match status" value="1"/>
</dbReference>
<dbReference type="Gene3D" id="1.10.1040.20">
    <property type="entry name" value="ProC-like, C-terminal domain"/>
    <property type="match status" value="1"/>
</dbReference>
<keyword evidence="4" id="KW-1185">Reference proteome</keyword>
<proteinExistence type="predicted"/>
<evidence type="ECO:0000313" key="4">
    <source>
        <dbReference type="Proteomes" id="UP001144471"/>
    </source>
</evidence>
<comment type="caution">
    <text evidence="3">The sequence shown here is derived from an EMBL/GenBank/DDBJ whole genome shotgun (WGS) entry which is preliminary data.</text>
</comment>
<accession>A0A9W6GI46</accession>
<organism evidence="3 4">
    <name type="scientific">Propionigenium maris DSM 9537</name>
    <dbReference type="NCBI Taxonomy" id="1123000"/>
    <lineage>
        <taxon>Bacteria</taxon>
        <taxon>Fusobacteriati</taxon>
        <taxon>Fusobacteriota</taxon>
        <taxon>Fusobacteriia</taxon>
        <taxon>Fusobacteriales</taxon>
        <taxon>Fusobacteriaceae</taxon>
        <taxon>Propionigenium</taxon>
    </lineage>
</organism>
<dbReference type="RefSeq" id="WP_281832336.1">
    <property type="nucleotide sequence ID" value="NZ_BSDY01000001.1"/>
</dbReference>
<dbReference type="SUPFAM" id="SSF51735">
    <property type="entry name" value="NAD(P)-binding Rossmann-fold domains"/>
    <property type="match status" value="1"/>
</dbReference>
<dbReference type="InterPro" id="IPR019665">
    <property type="entry name" value="OxRdtase/DH_put_Rossmann_dom"/>
</dbReference>
<dbReference type="InterPro" id="IPR037108">
    <property type="entry name" value="TM1727-like_C_sf"/>
</dbReference>
<dbReference type="PANTHER" id="PTHR40459">
    <property type="entry name" value="CONSERVED HYPOTHETICAL ALANINE AND LEUCINE RICH PROTEIN"/>
    <property type="match status" value="1"/>
</dbReference>
<dbReference type="InterPro" id="IPR018931">
    <property type="entry name" value="DUF2520"/>
</dbReference>
<feature type="domain" description="DUF2520" evidence="2">
    <location>
        <begin position="138"/>
        <end position="251"/>
    </location>
</feature>
<dbReference type="EMBL" id="BSDY01000001">
    <property type="protein sequence ID" value="GLI54595.1"/>
    <property type="molecule type" value="Genomic_DNA"/>
</dbReference>
<reference evidence="3" key="1">
    <citation type="submission" date="2022-12" db="EMBL/GenBank/DDBJ databases">
        <title>Reference genome sequencing for broad-spectrum identification of bacterial and archaeal isolates by mass spectrometry.</title>
        <authorList>
            <person name="Sekiguchi Y."/>
            <person name="Tourlousse D.M."/>
        </authorList>
    </citation>
    <scope>NUCLEOTIDE SEQUENCE</scope>
    <source>
        <strain evidence="3">10succ1</strain>
    </source>
</reference>
<dbReference type="AlphaFoldDB" id="A0A9W6GI46"/>
<gene>
    <name evidence="3" type="ORF">PM10SUCC1_01100</name>
</gene>
<dbReference type="Proteomes" id="UP001144471">
    <property type="component" value="Unassembled WGS sequence"/>
</dbReference>
<feature type="domain" description="Putative oxidoreductase/dehydrogenase Rossmann-like" evidence="1">
    <location>
        <begin position="2"/>
        <end position="114"/>
    </location>
</feature>
<evidence type="ECO:0000259" key="1">
    <source>
        <dbReference type="Pfam" id="PF10727"/>
    </source>
</evidence>
<evidence type="ECO:0008006" key="5">
    <source>
        <dbReference type="Google" id="ProtNLM"/>
    </source>
</evidence>
<evidence type="ECO:0000313" key="3">
    <source>
        <dbReference type="EMBL" id="GLI54595.1"/>
    </source>
</evidence>
<dbReference type="Pfam" id="PF10727">
    <property type="entry name" value="Rossmann-like"/>
    <property type="match status" value="1"/>
</dbReference>
<evidence type="ECO:0000259" key="2">
    <source>
        <dbReference type="Pfam" id="PF10728"/>
    </source>
</evidence>
<sequence length="280" mass="30998">MIGIIGSGKLGVSLGRYFKNGGFSISGIYGIDLKGARKGSEMIGTRNFSSVKKLLTSSKIVMVAVPDDQISRVWEEIKGKEISGKVVFHTSGTLSSTIFKGAEKYGVKAASLHPMMTFSDRNTEIQRMKSMTIALEGECRELEEIIKVLGNNCFKVDAQSKVRYHLGGVYACNLILPMVSRGIENLMMCGLKEAEAKTILMPLIEKTVDNIKLKGVRGAVSGPLERGDIGTIEKHLECQDIRERKLYIEGSKELLKILDRRDEKIEKLLGDEDEKYSCNI</sequence>
<dbReference type="InterPro" id="IPR008927">
    <property type="entry name" value="6-PGluconate_DH-like_C_sf"/>
</dbReference>
<protein>
    <recommendedName>
        <fullName evidence="5">DUF2520 domain-containing protein</fullName>
    </recommendedName>
</protein>